<gene>
    <name evidence="1" type="ORF">CWI82_00200</name>
</gene>
<comment type="caution">
    <text evidence="1">The sequence shown here is derived from an EMBL/GenBank/DDBJ whole genome shotgun (WGS) entry which is preliminary data.</text>
</comment>
<organism evidence="1 2">
    <name type="scientific">Pseudidiomarina tainanensis</name>
    <dbReference type="NCBI Taxonomy" id="502365"/>
    <lineage>
        <taxon>Bacteria</taxon>
        <taxon>Pseudomonadati</taxon>
        <taxon>Pseudomonadota</taxon>
        <taxon>Gammaproteobacteria</taxon>
        <taxon>Alteromonadales</taxon>
        <taxon>Idiomarinaceae</taxon>
        <taxon>Pseudidiomarina</taxon>
    </lineage>
</organism>
<sequence length="90" mass="10282">MAKYKLVFKKSVAKDLRGIPNVDVKKILERIELLVTDPRAEGCIKLSGSDKYRVRQGVYRIIYEIRDTELVVSVIKVGHRSIIYKKGSSC</sequence>
<name>A0ACD2HHR3_9GAMM</name>
<dbReference type="Proteomes" id="UP000293092">
    <property type="component" value="Unassembled WGS sequence"/>
</dbReference>
<dbReference type="EMBL" id="PIQJ01000001">
    <property type="protein sequence ID" value="RZQ55772.1"/>
    <property type="molecule type" value="Genomic_DNA"/>
</dbReference>
<evidence type="ECO:0000313" key="2">
    <source>
        <dbReference type="Proteomes" id="UP000293092"/>
    </source>
</evidence>
<proteinExistence type="predicted"/>
<accession>A0ACD2HHR3</accession>
<protein>
    <submittedName>
        <fullName evidence="1">Type II toxin-antitoxin system mRNA interferase toxin, RelE/StbE family</fullName>
    </submittedName>
</protein>
<evidence type="ECO:0000313" key="1">
    <source>
        <dbReference type="EMBL" id="RZQ55772.1"/>
    </source>
</evidence>
<keyword evidence="2" id="KW-1185">Reference proteome</keyword>
<reference evidence="1" key="1">
    <citation type="submission" date="2017-11" db="EMBL/GenBank/DDBJ databases">
        <title>Comparative genomic and phylogenomic analyses of the family Idiomarinaceae.</title>
        <authorList>
            <person name="Liu Y."/>
            <person name="Shao Z."/>
        </authorList>
    </citation>
    <scope>NUCLEOTIDE SEQUENCE</scope>
    <source>
        <strain evidence="1">PIN1</strain>
    </source>
</reference>